<dbReference type="EMBL" id="GBRH01283338">
    <property type="protein sequence ID" value="JAD14557.1"/>
    <property type="molecule type" value="Transcribed_RNA"/>
</dbReference>
<accession>A0A0A8XS70</accession>
<dbReference type="AlphaFoldDB" id="A0A0A8XS70"/>
<evidence type="ECO:0000313" key="1">
    <source>
        <dbReference type="EMBL" id="JAD14557.1"/>
    </source>
</evidence>
<reference evidence="1" key="2">
    <citation type="journal article" date="2015" name="Data Brief">
        <title>Shoot transcriptome of the giant reed, Arundo donax.</title>
        <authorList>
            <person name="Barrero R.A."/>
            <person name="Guerrero F.D."/>
            <person name="Moolhuijzen P."/>
            <person name="Goolsby J.A."/>
            <person name="Tidwell J."/>
            <person name="Bellgard S.E."/>
            <person name="Bellgard M.I."/>
        </authorList>
    </citation>
    <scope>NUCLEOTIDE SEQUENCE</scope>
    <source>
        <tissue evidence="1">Shoot tissue taken approximately 20 cm above the soil surface</tissue>
    </source>
</reference>
<proteinExistence type="predicted"/>
<sequence>MHALPLPLSLLSRLHWIQYITSPLSRSIAHITISLLHQPAPHHFITIHLVSKEKGFITI</sequence>
<protein>
    <submittedName>
        <fullName evidence="1">Uncharacterized protein</fullName>
    </submittedName>
</protein>
<name>A0A0A8XS70_ARUDO</name>
<organism evidence="1">
    <name type="scientific">Arundo donax</name>
    <name type="common">Giant reed</name>
    <name type="synonym">Donax arundinaceus</name>
    <dbReference type="NCBI Taxonomy" id="35708"/>
    <lineage>
        <taxon>Eukaryota</taxon>
        <taxon>Viridiplantae</taxon>
        <taxon>Streptophyta</taxon>
        <taxon>Embryophyta</taxon>
        <taxon>Tracheophyta</taxon>
        <taxon>Spermatophyta</taxon>
        <taxon>Magnoliopsida</taxon>
        <taxon>Liliopsida</taxon>
        <taxon>Poales</taxon>
        <taxon>Poaceae</taxon>
        <taxon>PACMAD clade</taxon>
        <taxon>Arundinoideae</taxon>
        <taxon>Arundineae</taxon>
        <taxon>Arundo</taxon>
    </lineage>
</organism>
<reference evidence="1" key="1">
    <citation type="submission" date="2014-09" db="EMBL/GenBank/DDBJ databases">
        <authorList>
            <person name="Magalhaes I.L.F."/>
            <person name="Oliveira U."/>
            <person name="Santos F.R."/>
            <person name="Vidigal T.H.D.A."/>
            <person name="Brescovit A.D."/>
            <person name="Santos A.J."/>
        </authorList>
    </citation>
    <scope>NUCLEOTIDE SEQUENCE</scope>
    <source>
        <tissue evidence="1">Shoot tissue taken approximately 20 cm above the soil surface</tissue>
    </source>
</reference>